<reference evidence="1 2" key="1">
    <citation type="submission" date="2019-04" db="EMBL/GenBank/DDBJ databases">
        <title>Annotation for the trematode Fasciola gigantica.</title>
        <authorList>
            <person name="Choi Y.-J."/>
        </authorList>
    </citation>
    <scope>NUCLEOTIDE SEQUENCE [LARGE SCALE GENOMIC DNA]</scope>
    <source>
        <strain evidence="1">Uganda_cow_1</strain>
    </source>
</reference>
<dbReference type="AlphaFoldDB" id="A0A504YH56"/>
<dbReference type="Proteomes" id="UP000316759">
    <property type="component" value="Unassembled WGS sequence"/>
</dbReference>
<protein>
    <submittedName>
        <fullName evidence="1">Uncharacterized protein</fullName>
    </submittedName>
</protein>
<evidence type="ECO:0000313" key="2">
    <source>
        <dbReference type="Proteomes" id="UP000316759"/>
    </source>
</evidence>
<keyword evidence="2" id="KW-1185">Reference proteome</keyword>
<proteinExistence type="predicted"/>
<comment type="caution">
    <text evidence="1">The sequence shown here is derived from an EMBL/GenBank/DDBJ whole genome shotgun (WGS) entry which is preliminary data.</text>
</comment>
<evidence type="ECO:0000313" key="1">
    <source>
        <dbReference type="EMBL" id="TPP57207.1"/>
    </source>
</evidence>
<gene>
    <name evidence="1" type="ORF">FGIG_01128</name>
</gene>
<accession>A0A504YH56</accession>
<name>A0A504YH56_FASGI</name>
<dbReference type="EMBL" id="SUNJ01013537">
    <property type="protein sequence ID" value="TPP57207.1"/>
    <property type="molecule type" value="Genomic_DNA"/>
</dbReference>
<organism evidence="1 2">
    <name type="scientific">Fasciola gigantica</name>
    <name type="common">Giant liver fluke</name>
    <dbReference type="NCBI Taxonomy" id="46835"/>
    <lineage>
        <taxon>Eukaryota</taxon>
        <taxon>Metazoa</taxon>
        <taxon>Spiralia</taxon>
        <taxon>Lophotrochozoa</taxon>
        <taxon>Platyhelminthes</taxon>
        <taxon>Trematoda</taxon>
        <taxon>Digenea</taxon>
        <taxon>Plagiorchiida</taxon>
        <taxon>Echinostomata</taxon>
        <taxon>Echinostomatoidea</taxon>
        <taxon>Fasciolidae</taxon>
        <taxon>Fasciola</taxon>
    </lineage>
</organism>
<sequence length="201" mass="22448">MLTTTWTMRGLWVVTSKWSSLEVIEKLRRRCERRSGATMVVVEVSLVVGTVHDLAPAQGQDQPVRRAVISIRAVQMTEETTAVGKIAMPEPGRIHVRQRDHDHLVTRMLKTVLNPERIVVGMTVVMAGLLAVPLLKDGDRVHVRGLVPTKPICCTVTCFKYITHCTFLWLVLRSNVGSVGLLANVNLEYPSLNLDFNLTAR</sequence>